<keyword evidence="3" id="KW-1185">Reference proteome</keyword>
<dbReference type="Proteomes" id="UP000266723">
    <property type="component" value="Unassembled WGS sequence"/>
</dbReference>
<feature type="transmembrane region" description="Helical" evidence="1">
    <location>
        <begin position="14"/>
        <end position="36"/>
    </location>
</feature>
<keyword evidence="1" id="KW-1133">Transmembrane helix</keyword>
<comment type="caution">
    <text evidence="2">The sequence shown here is derived from an EMBL/GenBank/DDBJ whole genome shotgun (WGS) entry which is preliminary data.</text>
</comment>
<dbReference type="EMBL" id="QGKV02000832">
    <property type="protein sequence ID" value="KAF3550696.1"/>
    <property type="molecule type" value="Genomic_DNA"/>
</dbReference>
<keyword evidence="1" id="KW-0472">Membrane</keyword>
<accession>A0ABQ7CGM4</accession>
<organism evidence="2 3">
    <name type="scientific">Brassica cretica</name>
    <name type="common">Mustard</name>
    <dbReference type="NCBI Taxonomy" id="69181"/>
    <lineage>
        <taxon>Eukaryota</taxon>
        <taxon>Viridiplantae</taxon>
        <taxon>Streptophyta</taxon>
        <taxon>Embryophyta</taxon>
        <taxon>Tracheophyta</taxon>
        <taxon>Spermatophyta</taxon>
        <taxon>Magnoliopsida</taxon>
        <taxon>eudicotyledons</taxon>
        <taxon>Gunneridae</taxon>
        <taxon>Pentapetalae</taxon>
        <taxon>rosids</taxon>
        <taxon>malvids</taxon>
        <taxon>Brassicales</taxon>
        <taxon>Brassicaceae</taxon>
        <taxon>Brassiceae</taxon>
        <taxon>Brassica</taxon>
    </lineage>
</organism>
<sequence length="58" mass="6457">MAVSKVPNHTRTPFLFGSLISAAYLPQGLLLTPLMITLFSHRCRSRNCDGGKRWLVLA</sequence>
<evidence type="ECO:0000313" key="3">
    <source>
        <dbReference type="Proteomes" id="UP000266723"/>
    </source>
</evidence>
<reference evidence="2 3" key="1">
    <citation type="journal article" date="2020" name="BMC Genomics">
        <title>Intraspecific diversification of the crop wild relative Brassica cretica Lam. using demographic model selection.</title>
        <authorList>
            <person name="Kioukis A."/>
            <person name="Michalopoulou V.A."/>
            <person name="Briers L."/>
            <person name="Pirintsos S."/>
            <person name="Studholme D.J."/>
            <person name="Pavlidis P."/>
            <person name="Sarris P.F."/>
        </authorList>
    </citation>
    <scope>NUCLEOTIDE SEQUENCE [LARGE SCALE GENOMIC DNA]</scope>
    <source>
        <strain evidence="3">cv. PFS-1207/04</strain>
    </source>
</reference>
<protein>
    <submittedName>
        <fullName evidence="2">Uncharacterized protein</fullName>
    </submittedName>
</protein>
<evidence type="ECO:0000256" key="1">
    <source>
        <dbReference type="SAM" id="Phobius"/>
    </source>
</evidence>
<keyword evidence="1" id="KW-0812">Transmembrane</keyword>
<evidence type="ECO:0000313" key="2">
    <source>
        <dbReference type="EMBL" id="KAF3550696.1"/>
    </source>
</evidence>
<name>A0ABQ7CGM4_BRACR</name>
<gene>
    <name evidence="2" type="ORF">DY000_02001531</name>
</gene>
<proteinExistence type="predicted"/>